<dbReference type="EMBL" id="LXQA010373343">
    <property type="protein sequence ID" value="MCI47510.1"/>
    <property type="molecule type" value="Genomic_DNA"/>
</dbReference>
<dbReference type="Proteomes" id="UP000265520">
    <property type="component" value="Unassembled WGS sequence"/>
</dbReference>
<sequence length="48" mass="5038">MGSRWVSISSLPAPTSSFEIGKSSNPNPNPVNSGFPRQSGYGLDGCPR</sequence>
<feature type="compositionally biased region" description="Low complexity" evidence="1">
    <location>
        <begin position="23"/>
        <end position="33"/>
    </location>
</feature>
<keyword evidence="3" id="KW-1185">Reference proteome</keyword>
<name>A0A392SHU9_9FABA</name>
<accession>A0A392SHU9</accession>
<dbReference type="AlphaFoldDB" id="A0A392SHU9"/>
<reference evidence="2 3" key="1">
    <citation type="journal article" date="2018" name="Front. Plant Sci.">
        <title>Red Clover (Trifolium pratense) and Zigzag Clover (T. medium) - A Picture of Genomic Similarities and Differences.</title>
        <authorList>
            <person name="Dluhosova J."/>
            <person name="Istvanek J."/>
            <person name="Nedelnik J."/>
            <person name="Repkova J."/>
        </authorList>
    </citation>
    <scope>NUCLEOTIDE SEQUENCE [LARGE SCALE GENOMIC DNA]</scope>
    <source>
        <strain evidence="3">cv. 10/8</strain>
        <tissue evidence="2">Leaf</tissue>
    </source>
</reference>
<feature type="non-terminal residue" evidence="2">
    <location>
        <position position="48"/>
    </location>
</feature>
<comment type="caution">
    <text evidence="2">The sequence shown here is derived from an EMBL/GenBank/DDBJ whole genome shotgun (WGS) entry which is preliminary data.</text>
</comment>
<evidence type="ECO:0000256" key="1">
    <source>
        <dbReference type="SAM" id="MobiDB-lite"/>
    </source>
</evidence>
<proteinExistence type="predicted"/>
<feature type="compositionally biased region" description="Polar residues" evidence="1">
    <location>
        <begin position="1"/>
        <end position="18"/>
    </location>
</feature>
<evidence type="ECO:0000313" key="2">
    <source>
        <dbReference type="EMBL" id="MCI47510.1"/>
    </source>
</evidence>
<protein>
    <submittedName>
        <fullName evidence="2">Uncharacterized protein</fullName>
    </submittedName>
</protein>
<organism evidence="2 3">
    <name type="scientific">Trifolium medium</name>
    <dbReference type="NCBI Taxonomy" id="97028"/>
    <lineage>
        <taxon>Eukaryota</taxon>
        <taxon>Viridiplantae</taxon>
        <taxon>Streptophyta</taxon>
        <taxon>Embryophyta</taxon>
        <taxon>Tracheophyta</taxon>
        <taxon>Spermatophyta</taxon>
        <taxon>Magnoliopsida</taxon>
        <taxon>eudicotyledons</taxon>
        <taxon>Gunneridae</taxon>
        <taxon>Pentapetalae</taxon>
        <taxon>rosids</taxon>
        <taxon>fabids</taxon>
        <taxon>Fabales</taxon>
        <taxon>Fabaceae</taxon>
        <taxon>Papilionoideae</taxon>
        <taxon>50 kb inversion clade</taxon>
        <taxon>NPAAA clade</taxon>
        <taxon>Hologalegina</taxon>
        <taxon>IRL clade</taxon>
        <taxon>Trifolieae</taxon>
        <taxon>Trifolium</taxon>
    </lineage>
</organism>
<feature type="region of interest" description="Disordered" evidence="1">
    <location>
        <begin position="1"/>
        <end position="48"/>
    </location>
</feature>
<evidence type="ECO:0000313" key="3">
    <source>
        <dbReference type="Proteomes" id="UP000265520"/>
    </source>
</evidence>